<evidence type="ECO:0000259" key="7">
    <source>
        <dbReference type="PROSITE" id="PS51469"/>
    </source>
</evidence>
<reference evidence="9" key="1">
    <citation type="journal article" date="2012" name="MBio">
        <title>Comparative genome analysis of Trichophyton rubrum and related dermatophytes reveals candidate genes involved in infection.</title>
        <authorList>
            <person name="Martinez D.A."/>
            <person name="Oliver B.G."/>
            <person name="Graeser Y."/>
            <person name="Goldberg J.M."/>
            <person name="Li W."/>
            <person name="Martinez-Rossi N.M."/>
            <person name="Monod M."/>
            <person name="Shelest E."/>
            <person name="Barton R.C."/>
            <person name="Birch E."/>
            <person name="Brakhage A.A."/>
            <person name="Chen Z."/>
            <person name="Gurr S.J."/>
            <person name="Heiman D."/>
            <person name="Heitman J."/>
            <person name="Kosti I."/>
            <person name="Rossi A."/>
            <person name="Saif S."/>
            <person name="Samalova M."/>
            <person name="Saunders C.W."/>
            <person name="Shea T."/>
            <person name="Summerbell R.C."/>
            <person name="Xu J."/>
            <person name="Young S."/>
            <person name="Zeng Q."/>
            <person name="Birren B.W."/>
            <person name="Cuomo C.A."/>
            <person name="White T.C."/>
        </authorList>
    </citation>
    <scope>NUCLEOTIDE SEQUENCE [LARGE SCALE GENOMIC DNA]</scope>
    <source>
        <strain evidence="9">ATCC MYA-4605 / CBS 113480</strain>
    </source>
</reference>
<protein>
    <recommendedName>
        <fullName evidence="7">SUN domain-containing protein</fullName>
    </recommendedName>
</protein>
<dbReference type="eggNOG" id="ENOG502SU65">
    <property type="taxonomic scope" value="Eukaryota"/>
</dbReference>
<feature type="region of interest" description="Disordered" evidence="5">
    <location>
        <begin position="167"/>
        <end position="250"/>
    </location>
</feature>
<dbReference type="Proteomes" id="UP000002035">
    <property type="component" value="Unassembled WGS sequence"/>
</dbReference>
<comment type="subcellular location">
    <subcellularLocation>
        <location evidence="1">Membrane</location>
    </subcellularLocation>
</comment>
<feature type="compositionally biased region" description="Basic and acidic residues" evidence="5">
    <location>
        <begin position="80"/>
        <end position="90"/>
    </location>
</feature>
<feature type="region of interest" description="Disordered" evidence="5">
    <location>
        <begin position="404"/>
        <end position="423"/>
    </location>
</feature>
<feature type="domain" description="SUN" evidence="7">
    <location>
        <begin position="387"/>
        <end position="598"/>
    </location>
</feature>
<feature type="compositionally biased region" description="Polar residues" evidence="5">
    <location>
        <begin position="301"/>
        <end position="315"/>
    </location>
</feature>
<evidence type="ECO:0000256" key="1">
    <source>
        <dbReference type="ARBA" id="ARBA00004370"/>
    </source>
</evidence>
<dbReference type="RefSeq" id="XP_002847415.1">
    <property type="nucleotide sequence ID" value="XM_002847369.1"/>
</dbReference>
<evidence type="ECO:0000313" key="9">
    <source>
        <dbReference type="Proteomes" id="UP000002035"/>
    </source>
</evidence>
<dbReference type="VEuPathDB" id="FungiDB:MCYG_02921"/>
<keyword evidence="2 6" id="KW-0812">Transmembrane</keyword>
<dbReference type="OMA" id="CWCSAPR"/>
<dbReference type="InterPro" id="IPR045119">
    <property type="entry name" value="SUN1-5"/>
</dbReference>
<keyword evidence="3 6" id="KW-1133">Transmembrane helix</keyword>
<feature type="compositionally biased region" description="Polar residues" evidence="5">
    <location>
        <begin position="230"/>
        <end position="247"/>
    </location>
</feature>
<dbReference type="Gene3D" id="2.60.120.260">
    <property type="entry name" value="Galactose-binding domain-like"/>
    <property type="match status" value="1"/>
</dbReference>
<dbReference type="PROSITE" id="PS51469">
    <property type="entry name" value="SUN"/>
    <property type="match status" value="1"/>
</dbReference>
<evidence type="ECO:0000256" key="6">
    <source>
        <dbReference type="SAM" id="Phobius"/>
    </source>
</evidence>
<dbReference type="AlphaFoldDB" id="C5FK80"/>
<dbReference type="OrthoDB" id="342281at2759"/>
<feature type="compositionally biased region" description="Pro residues" evidence="5">
    <location>
        <begin position="412"/>
        <end position="421"/>
    </location>
</feature>
<dbReference type="GO" id="GO:0034993">
    <property type="term" value="C:meiotic nuclear membrane microtubule tethering complex"/>
    <property type="evidence" value="ECO:0007669"/>
    <property type="project" value="TreeGrafter"/>
</dbReference>
<organism evidence="8 9">
    <name type="scientific">Arthroderma otae (strain ATCC MYA-4605 / CBS 113480)</name>
    <name type="common">Microsporum canis</name>
    <dbReference type="NCBI Taxonomy" id="554155"/>
    <lineage>
        <taxon>Eukaryota</taxon>
        <taxon>Fungi</taxon>
        <taxon>Dikarya</taxon>
        <taxon>Ascomycota</taxon>
        <taxon>Pezizomycotina</taxon>
        <taxon>Eurotiomycetes</taxon>
        <taxon>Eurotiomycetidae</taxon>
        <taxon>Onygenales</taxon>
        <taxon>Arthrodermataceae</taxon>
        <taxon>Microsporum</taxon>
    </lineage>
</organism>
<dbReference type="PANTHER" id="PTHR12911">
    <property type="entry name" value="SAD1/UNC-84-LIKE PROTEIN-RELATED"/>
    <property type="match status" value="1"/>
</dbReference>
<accession>C5FK80</accession>
<dbReference type="STRING" id="554155.C5FK80"/>
<feature type="region of interest" description="Disordered" evidence="5">
    <location>
        <begin position="1"/>
        <end position="25"/>
    </location>
</feature>
<feature type="region of interest" description="Disordered" evidence="5">
    <location>
        <begin position="262"/>
        <end position="322"/>
    </location>
</feature>
<dbReference type="PANTHER" id="PTHR12911:SF8">
    <property type="entry name" value="KLAROID PROTEIN-RELATED"/>
    <property type="match status" value="1"/>
</dbReference>
<dbReference type="EMBL" id="DS995703">
    <property type="protein sequence ID" value="EEQ30102.1"/>
    <property type="molecule type" value="Genomic_DNA"/>
</dbReference>
<proteinExistence type="predicted"/>
<evidence type="ECO:0000256" key="3">
    <source>
        <dbReference type="ARBA" id="ARBA00022989"/>
    </source>
</evidence>
<feature type="transmembrane region" description="Helical" evidence="6">
    <location>
        <begin position="332"/>
        <end position="352"/>
    </location>
</feature>
<keyword evidence="4 6" id="KW-0472">Membrane</keyword>
<sequence length="598" mass="65008">MAPARRARRAVTPTTANEAENPYLPSIETQQSFSYGSSTPVLPRQLGTIASANAEDVAATLDAAVRPRVTESAGFSQIEDEARKSPEKQRFTRGRRRAESVLSARESLSPVRETARRLTPDNQLMSTLREASGEPEDQFGAVDPLADAMEGSSISWNTERHLLATEQPHVSRHPASSHSQLQGAAKPSLGWPRPARRVDPPPVPASPSRASSTSVRWPQPSPGAVEFSPRRNSSSQNQIQGPAQRSRATAERIERGIAIGAPVGVLPSSSSSRPEVAAPALRRPTATTRPTFRDDTPDTPQSGHTPASSRHASPSPTMPAGVSLLSRPTGSISHVILLLLLTLIVAFNAYLVRHEIRAVAQSVVQSPISKRPATPIHNYTEAMDKILSTVDRRLTSMTHEIAVLKEEASNRPPSPPPPTDPLVPRRVNFFALGTGALWDDVGDCWCAATTNGKAQLAVQLGRPIVPEEVIIEHIPREATLDPGSAPQTMELWVEYTLLAAGRETTMSAVRRSMLETLAMVYPGEHPSAYSDDLALGPSFFRIGTWRYDINAGHHVQRFPLEAVVDLPGARVSRAVVRATSNWGNQYTCLYRVRLYGRL</sequence>
<dbReference type="GeneID" id="9224861"/>
<evidence type="ECO:0000313" key="8">
    <source>
        <dbReference type="EMBL" id="EEQ30102.1"/>
    </source>
</evidence>
<keyword evidence="9" id="KW-1185">Reference proteome</keyword>
<dbReference type="Pfam" id="PF07738">
    <property type="entry name" value="Sad1_UNC"/>
    <property type="match status" value="2"/>
</dbReference>
<feature type="compositionally biased region" description="Low complexity" evidence="5">
    <location>
        <begin position="277"/>
        <end position="290"/>
    </location>
</feature>
<feature type="compositionally biased region" description="Low complexity" evidence="5">
    <location>
        <begin position="206"/>
        <end position="216"/>
    </location>
</feature>
<evidence type="ECO:0000256" key="5">
    <source>
        <dbReference type="SAM" id="MobiDB-lite"/>
    </source>
</evidence>
<feature type="region of interest" description="Disordered" evidence="5">
    <location>
        <begin position="76"/>
        <end position="123"/>
    </location>
</feature>
<evidence type="ECO:0000256" key="4">
    <source>
        <dbReference type="ARBA" id="ARBA00023136"/>
    </source>
</evidence>
<dbReference type="HOGENOM" id="CLU_023584_1_0_1"/>
<evidence type="ECO:0000256" key="2">
    <source>
        <dbReference type="ARBA" id="ARBA00022692"/>
    </source>
</evidence>
<gene>
    <name evidence="8" type="ORF">MCYG_02921</name>
</gene>
<dbReference type="GO" id="GO:0043495">
    <property type="term" value="F:protein-membrane adaptor activity"/>
    <property type="evidence" value="ECO:0007669"/>
    <property type="project" value="TreeGrafter"/>
</dbReference>
<dbReference type="InterPro" id="IPR012919">
    <property type="entry name" value="SUN_dom"/>
</dbReference>
<name>C5FK80_ARTOC</name>